<dbReference type="PROSITE" id="PS00894">
    <property type="entry name" value="HTH_DEOR_1"/>
    <property type="match status" value="1"/>
</dbReference>
<dbReference type="PANTHER" id="PTHR34580">
    <property type="match status" value="1"/>
</dbReference>
<dbReference type="Proteomes" id="UP000763557">
    <property type="component" value="Unassembled WGS sequence"/>
</dbReference>
<accession>A0ABX2EZF9</accession>
<dbReference type="RefSeq" id="WP_173126306.1">
    <property type="nucleotide sequence ID" value="NZ_CBCSGW010000038.1"/>
</dbReference>
<dbReference type="PIRSF" id="PIRSF016838">
    <property type="entry name" value="PafC"/>
    <property type="match status" value="1"/>
</dbReference>
<keyword evidence="6" id="KW-1185">Reference proteome</keyword>
<evidence type="ECO:0000313" key="5">
    <source>
        <dbReference type="EMBL" id="NRN64419.1"/>
    </source>
</evidence>
<evidence type="ECO:0000313" key="6">
    <source>
        <dbReference type="Proteomes" id="UP000763557"/>
    </source>
</evidence>
<dbReference type="InterPro" id="IPR013196">
    <property type="entry name" value="HTH_11"/>
</dbReference>
<dbReference type="InterPro" id="IPR036390">
    <property type="entry name" value="WH_DNA-bd_sf"/>
</dbReference>
<keyword evidence="1" id="KW-0805">Transcription regulation</keyword>
<reference evidence="5 6" key="1">
    <citation type="submission" date="2020-01" db="EMBL/GenBank/DDBJ databases">
        <title>Kibdelosporangium persica a novel Actinomycetes from a hot desert in Iran.</title>
        <authorList>
            <person name="Safaei N."/>
            <person name="Zaburannyi N."/>
            <person name="Mueller R."/>
            <person name="Wink J."/>
        </authorList>
    </citation>
    <scope>NUCLEOTIDE SEQUENCE [LARGE SCALE GENOMIC DNA]</scope>
    <source>
        <strain evidence="5 6">4NS15</strain>
    </source>
</reference>
<organism evidence="5 6">
    <name type="scientific">Kibdelosporangium persicum</name>
    <dbReference type="NCBI Taxonomy" id="2698649"/>
    <lineage>
        <taxon>Bacteria</taxon>
        <taxon>Bacillati</taxon>
        <taxon>Actinomycetota</taxon>
        <taxon>Actinomycetes</taxon>
        <taxon>Pseudonocardiales</taxon>
        <taxon>Pseudonocardiaceae</taxon>
        <taxon>Kibdelosporangium</taxon>
    </lineage>
</organism>
<proteinExistence type="predicted"/>
<dbReference type="PROSITE" id="PS51000">
    <property type="entry name" value="HTH_DEOR_2"/>
    <property type="match status" value="1"/>
</dbReference>
<name>A0ABX2EZF9_9PSEU</name>
<dbReference type="Pfam" id="PF25583">
    <property type="entry name" value="WCX"/>
    <property type="match status" value="1"/>
</dbReference>
<dbReference type="InterPro" id="IPR018356">
    <property type="entry name" value="Tscrpt_reg_HTH_DeoR_CS"/>
</dbReference>
<dbReference type="GO" id="GO:0003677">
    <property type="term" value="F:DNA binding"/>
    <property type="evidence" value="ECO:0007669"/>
    <property type="project" value="UniProtKB-KW"/>
</dbReference>
<dbReference type="Pfam" id="PF13280">
    <property type="entry name" value="WYL"/>
    <property type="match status" value="1"/>
</dbReference>
<dbReference type="Pfam" id="PF08279">
    <property type="entry name" value="HTH_11"/>
    <property type="match status" value="1"/>
</dbReference>
<dbReference type="InterPro" id="IPR001034">
    <property type="entry name" value="DeoR_HTH"/>
</dbReference>
<dbReference type="InterPro" id="IPR036388">
    <property type="entry name" value="WH-like_DNA-bd_sf"/>
</dbReference>
<dbReference type="EMBL" id="JAAATY010000003">
    <property type="protein sequence ID" value="NRN64419.1"/>
    <property type="molecule type" value="Genomic_DNA"/>
</dbReference>
<evidence type="ECO:0000256" key="1">
    <source>
        <dbReference type="ARBA" id="ARBA00023015"/>
    </source>
</evidence>
<keyword evidence="2 5" id="KW-0238">DNA-binding</keyword>
<dbReference type="InterPro" id="IPR057727">
    <property type="entry name" value="WCX_dom"/>
</dbReference>
<gene>
    <name evidence="5" type="ORF">GC106_16250</name>
</gene>
<dbReference type="InterPro" id="IPR028349">
    <property type="entry name" value="PafC-like"/>
</dbReference>
<evidence type="ECO:0000256" key="3">
    <source>
        <dbReference type="ARBA" id="ARBA00023163"/>
    </source>
</evidence>
<sequence length="321" mass="35924">MANTSARMLRLLSLLQTHRFWPGGELADRLEVSPRTLRRDVDRLRELGYPVDASRGVAGGYQLQSGAAMPPLLLDDEEAVAIAVGLRTAAGGAVDGIEETSMRALTKVIQVMPPRLRRRVEALRSYTVPAFWGAGNTSSTVDATSLTVIASSCRDDERLRFGYKSYDGEESKRHVEPHRLVSLGRRWYLVAWDVERHDWRTFRADRMVDPKPTGARFRQRELPGGDAGAFVRDRLTARPTQYEAIIEFQAPATTVKDQVAHWGTVEPVTGETCRLIMKVDSFEWPAMVAGVIGAEFTVVQPPELKDYIRAMGEKLLRSTRD</sequence>
<dbReference type="Gene3D" id="1.10.10.10">
    <property type="entry name" value="Winged helix-like DNA-binding domain superfamily/Winged helix DNA-binding domain"/>
    <property type="match status" value="1"/>
</dbReference>
<dbReference type="PANTHER" id="PTHR34580:SF3">
    <property type="entry name" value="PROTEIN PAFB"/>
    <property type="match status" value="1"/>
</dbReference>
<comment type="caution">
    <text evidence="5">The sequence shown here is derived from an EMBL/GenBank/DDBJ whole genome shotgun (WGS) entry which is preliminary data.</text>
</comment>
<dbReference type="PROSITE" id="PS52050">
    <property type="entry name" value="WYL"/>
    <property type="match status" value="1"/>
</dbReference>
<dbReference type="SUPFAM" id="SSF46785">
    <property type="entry name" value="Winged helix' DNA-binding domain"/>
    <property type="match status" value="1"/>
</dbReference>
<keyword evidence="3" id="KW-0804">Transcription</keyword>
<evidence type="ECO:0000259" key="4">
    <source>
        <dbReference type="PROSITE" id="PS51000"/>
    </source>
</evidence>
<feature type="domain" description="HTH deoR-type" evidence="4">
    <location>
        <begin position="4"/>
        <end position="59"/>
    </location>
</feature>
<protein>
    <submittedName>
        <fullName evidence="5">DNA-binding transcriptional regulator YafY</fullName>
    </submittedName>
</protein>
<dbReference type="InterPro" id="IPR026881">
    <property type="entry name" value="WYL_dom"/>
</dbReference>
<dbReference type="InterPro" id="IPR051534">
    <property type="entry name" value="CBASS_pafABC_assoc_protein"/>
</dbReference>
<evidence type="ECO:0000256" key="2">
    <source>
        <dbReference type="ARBA" id="ARBA00023125"/>
    </source>
</evidence>